<evidence type="ECO:0000256" key="3">
    <source>
        <dbReference type="ARBA" id="ARBA00022692"/>
    </source>
</evidence>
<feature type="transmembrane region" description="Helical" evidence="6">
    <location>
        <begin position="231"/>
        <end position="258"/>
    </location>
</feature>
<dbReference type="PANTHER" id="PTHR21716">
    <property type="entry name" value="TRANSMEMBRANE PROTEIN"/>
    <property type="match status" value="1"/>
</dbReference>
<dbReference type="Proteomes" id="UP000429595">
    <property type="component" value="Unassembled WGS sequence"/>
</dbReference>
<feature type="transmembrane region" description="Helical" evidence="6">
    <location>
        <begin position="168"/>
        <end position="189"/>
    </location>
</feature>
<keyword evidence="3 6" id="KW-0812">Transmembrane</keyword>
<keyword evidence="8" id="KW-1185">Reference proteome</keyword>
<feature type="transmembrane region" description="Helical" evidence="6">
    <location>
        <begin position="322"/>
        <end position="350"/>
    </location>
</feature>
<feature type="transmembrane region" description="Helical" evidence="6">
    <location>
        <begin position="62"/>
        <end position="85"/>
    </location>
</feature>
<dbReference type="PANTHER" id="PTHR21716:SF68">
    <property type="entry name" value="TRANSPORT PROTEIN YTVI-RELATED"/>
    <property type="match status" value="1"/>
</dbReference>
<protein>
    <submittedName>
        <fullName evidence="7">Sporulation integral membrane protein YtvI</fullName>
    </submittedName>
</protein>
<organism evidence="7 8">
    <name type="scientific">Bacillus aerolatus</name>
    <dbReference type="NCBI Taxonomy" id="2653354"/>
    <lineage>
        <taxon>Bacteria</taxon>
        <taxon>Bacillati</taxon>
        <taxon>Bacillota</taxon>
        <taxon>Bacilli</taxon>
        <taxon>Bacillales</taxon>
        <taxon>Bacillaceae</taxon>
        <taxon>Bacillus</taxon>
    </lineage>
</organism>
<dbReference type="Pfam" id="PF01594">
    <property type="entry name" value="AI-2E_transport"/>
    <property type="match status" value="1"/>
</dbReference>
<dbReference type="GO" id="GO:0055085">
    <property type="term" value="P:transmembrane transport"/>
    <property type="evidence" value="ECO:0007669"/>
    <property type="project" value="TreeGrafter"/>
</dbReference>
<evidence type="ECO:0000313" key="7">
    <source>
        <dbReference type="EMBL" id="KAB7705922.1"/>
    </source>
</evidence>
<evidence type="ECO:0000256" key="6">
    <source>
        <dbReference type="SAM" id="Phobius"/>
    </source>
</evidence>
<dbReference type="NCBIfam" id="TIGR02872">
    <property type="entry name" value="spore_ytvI"/>
    <property type="match status" value="1"/>
</dbReference>
<dbReference type="InterPro" id="IPR014227">
    <property type="entry name" value="YtvI-like"/>
</dbReference>
<feature type="transmembrane region" description="Helical" evidence="6">
    <location>
        <begin position="34"/>
        <end position="50"/>
    </location>
</feature>
<comment type="caution">
    <text evidence="7">The sequence shown here is derived from an EMBL/GenBank/DDBJ whole genome shotgun (WGS) entry which is preliminary data.</text>
</comment>
<evidence type="ECO:0000256" key="1">
    <source>
        <dbReference type="ARBA" id="ARBA00004141"/>
    </source>
</evidence>
<reference evidence="7 8" key="1">
    <citation type="submission" date="2019-10" db="EMBL/GenBank/DDBJ databases">
        <title>Bacillus aerolatum sp. nov., isolated from bioaerosol of sport playgrounds.</title>
        <authorList>
            <person name="Chen P."/>
            <person name="Zhang G."/>
        </authorList>
    </citation>
    <scope>NUCLEOTIDE SEQUENCE [LARGE SCALE GENOMIC DNA]</scope>
    <source>
        <strain evidence="7 8">CX253</strain>
    </source>
</reference>
<proteinExistence type="inferred from homology"/>
<evidence type="ECO:0000256" key="4">
    <source>
        <dbReference type="ARBA" id="ARBA00022989"/>
    </source>
</evidence>
<comment type="subcellular location">
    <subcellularLocation>
        <location evidence="1">Membrane</location>
        <topology evidence="1">Multi-pass membrane protein</topology>
    </subcellularLocation>
</comment>
<keyword evidence="5 6" id="KW-0472">Membrane</keyword>
<dbReference type="RefSeq" id="WP_152152488.1">
    <property type="nucleotide sequence ID" value="NZ_WEIO01000007.1"/>
</dbReference>
<dbReference type="InterPro" id="IPR002549">
    <property type="entry name" value="AI-2E-like"/>
</dbReference>
<name>A0A6I1FDV0_9BACI</name>
<feature type="transmembrane region" description="Helical" evidence="6">
    <location>
        <begin position="9"/>
        <end position="28"/>
    </location>
</feature>
<keyword evidence="4 6" id="KW-1133">Transmembrane helix</keyword>
<dbReference type="AlphaFoldDB" id="A0A6I1FDV0"/>
<dbReference type="EMBL" id="WEIO01000007">
    <property type="protein sequence ID" value="KAB7705922.1"/>
    <property type="molecule type" value="Genomic_DNA"/>
</dbReference>
<evidence type="ECO:0000256" key="2">
    <source>
        <dbReference type="ARBA" id="ARBA00009773"/>
    </source>
</evidence>
<dbReference type="GO" id="GO:0016020">
    <property type="term" value="C:membrane"/>
    <property type="evidence" value="ECO:0007669"/>
    <property type="project" value="UniProtKB-SubCell"/>
</dbReference>
<sequence>MSPTSRDRLIRFIIVIVSTILLLLSLYYIAKVTYPFVIGFAVAFLMKPFVRFLETKAKLPRVAAVATAILLILAVFAGGMTLLIAEIVSGANYFASVVPRHIHVVVGQMETMFASQVIPFYERAAGLFKSLDTGQQETISANIRETGEQFASTASEFIQTFFLKLPTLISWIPNFATGLIFSFLAAFFISKDWEKLQQRSMTYLPVKAAESLRKVFTALKKALFGFMRAQLTLISITTFIVLVGLLILRVNYAITLALVAGLVDLLPYLGTGTLFVPWIIYEFIAGDTSLAIGLTVLYVIVIVQRQIMEPKVLSSNIGLDPLATLIALFVGFKLAGFFGLILGPVVLVVINSLHSAGVFTDLWGYVIGKDVPPPPQ</sequence>
<gene>
    <name evidence="7" type="primary">ytvI</name>
    <name evidence="7" type="ORF">F9802_12710</name>
</gene>
<evidence type="ECO:0000313" key="8">
    <source>
        <dbReference type="Proteomes" id="UP000429595"/>
    </source>
</evidence>
<evidence type="ECO:0000256" key="5">
    <source>
        <dbReference type="ARBA" id="ARBA00023136"/>
    </source>
</evidence>
<comment type="similarity">
    <text evidence="2">Belongs to the autoinducer-2 exporter (AI-2E) (TC 2.A.86) family.</text>
</comment>
<accession>A0A6I1FDV0</accession>
<feature type="transmembrane region" description="Helical" evidence="6">
    <location>
        <begin position="278"/>
        <end position="301"/>
    </location>
</feature>